<feature type="compositionally biased region" description="Pro residues" evidence="9">
    <location>
        <begin position="341"/>
        <end position="358"/>
    </location>
</feature>
<feature type="compositionally biased region" description="Pro residues" evidence="9">
    <location>
        <begin position="373"/>
        <end position="383"/>
    </location>
</feature>
<dbReference type="GO" id="GO:0015031">
    <property type="term" value="P:protein transport"/>
    <property type="evidence" value="ECO:0007669"/>
    <property type="project" value="UniProtKB-KW"/>
</dbReference>
<dbReference type="GO" id="GO:0005771">
    <property type="term" value="C:multivesicular body"/>
    <property type="evidence" value="ECO:0007669"/>
    <property type="project" value="TreeGrafter"/>
</dbReference>
<dbReference type="InterPro" id="IPR041212">
    <property type="entry name" value="Vta1_C"/>
</dbReference>
<proteinExistence type="inferred from homology"/>
<feature type="region of interest" description="Disordered" evidence="9">
    <location>
        <begin position="341"/>
        <end position="395"/>
    </location>
</feature>
<keyword evidence="5" id="KW-0963">Cytoplasm</keyword>
<evidence type="ECO:0000256" key="4">
    <source>
        <dbReference type="ARBA" id="ARBA00022448"/>
    </source>
</evidence>
<keyword evidence="7" id="KW-0653">Protein transport</keyword>
<dbReference type="PANTHER" id="PTHR46009:SF1">
    <property type="entry name" value="VACUOLAR PROTEIN SORTING-ASSOCIATED PROTEIN VTA1 HOMOLOG"/>
    <property type="match status" value="1"/>
</dbReference>
<evidence type="ECO:0000313" key="10">
    <source>
        <dbReference type="EMBL" id="TBU34653.1"/>
    </source>
</evidence>
<evidence type="ECO:0000256" key="1">
    <source>
        <dbReference type="ARBA" id="ARBA00004481"/>
    </source>
</evidence>
<keyword evidence="4" id="KW-0813">Transport</keyword>
<dbReference type="InterPro" id="IPR023175">
    <property type="entry name" value="Vta1/CALS_N_sf"/>
</dbReference>
<keyword evidence="8" id="KW-0472">Membrane</keyword>
<sequence length="452" mass="47409">MVLSLPPIPPELKSIAPYLQRADETASADPVISYWCAYYAAQQGIALKVKDSAARHFLFDLLGLLEKIKSDIGPNDAVHDEPASAAYVENFALRVFAGADNEDRNGNITKNTARKFLAAANFLEILRTFDAEKTTIDLPDIEAKIKYAKWKAADIAKAFREGRKPTPGPAASAAGSQDELLAPLPDVPVPDLNVVPPTTPPAANTPLSSHSSPPSITRSHPPPPNLNDVPPTDHLEPHLPDGLTPSQPPQSPGSWSTAATPGTPGFQRDDVTSPSVASSHSPPVSAGMARTAFVSGELEGKTEDEIDAEAPSPTSAAKSVHFSPSTVGGFGAPADPFANPPLYPAPSAPPFSPPPPPASGGYPSPSNRATRLPVPPAAPPPVPSSSYPHAHSVPLATSPVPDTTVTTLPVELSPQVIARAQKHCKFAISALDYEDREQAVKELRAALKMLGG</sequence>
<feature type="region of interest" description="Disordered" evidence="9">
    <location>
        <begin position="181"/>
        <end position="321"/>
    </location>
</feature>
<dbReference type="Gene3D" id="1.20.5.420">
    <property type="entry name" value="Immunoglobulin FC, subunit C"/>
    <property type="match status" value="1"/>
</dbReference>
<dbReference type="EMBL" id="ML143388">
    <property type="protein sequence ID" value="TBU34653.1"/>
    <property type="molecule type" value="Genomic_DNA"/>
</dbReference>
<feature type="compositionally biased region" description="Low complexity" evidence="9">
    <location>
        <begin position="189"/>
        <end position="219"/>
    </location>
</feature>
<evidence type="ECO:0000256" key="7">
    <source>
        <dbReference type="ARBA" id="ARBA00022927"/>
    </source>
</evidence>
<organism evidence="10">
    <name type="scientific">Dichomitus squalens</name>
    <dbReference type="NCBI Taxonomy" id="114155"/>
    <lineage>
        <taxon>Eukaryota</taxon>
        <taxon>Fungi</taxon>
        <taxon>Dikarya</taxon>
        <taxon>Basidiomycota</taxon>
        <taxon>Agaricomycotina</taxon>
        <taxon>Agaricomycetes</taxon>
        <taxon>Polyporales</taxon>
        <taxon>Polyporaceae</taxon>
        <taxon>Dichomitus</taxon>
    </lineage>
</organism>
<dbReference type="Gene3D" id="1.25.40.270">
    <property type="entry name" value="Vacuolar protein sorting-associated protein vta1"/>
    <property type="match status" value="1"/>
</dbReference>
<protein>
    <submittedName>
        <fullName evidence="10">Vta1 like-domain-containing protein</fullName>
    </submittedName>
</protein>
<evidence type="ECO:0000256" key="8">
    <source>
        <dbReference type="ARBA" id="ARBA00023136"/>
    </source>
</evidence>
<reference evidence="10" key="1">
    <citation type="submission" date="2019-01" db="EMBL/GenBank/DDBJ databases">
        <title>Draft genome sequences of three monokaryotic isolates of the white-rot basidiomycete fungus Dichomitus squalens.</title>
        <authorList>
            <consortium name="DOE Joint Genome Institute"/>
            <person name="Lopez S.C."/>
            <person name="Andreopoulos B."/>
            <person name="Pangilinan J."/>
            <person name="Lipzen A."/>
            <person name="Riley R."/>
            <person name="Ahrendt S."/>
            <person name="Ng V."/>
            <person name="Barry K."/>
            <person name="Daum C."/>
            <person name="Grigoriev I.V."/>
            <person name="Hilden K.S."/>
            <person name="Makela M.R."/>
            <person name="de Vries R.P."/>
        </authorList>
    </citation>
    <scope>NUCLEOTIDE SEQUENCE [LARGE SCALE GENOMIC DNA]</scope>
    <source>
        <strain evidence="10">OM18370.1</strain>
    </source>
</reference>
<dbReference type="OrthoDB" id="391137at2759"/>
<comment type="subcellular location">
    <subcellularLocation>
        <location evidence="2">Cytoplasm</location>
    </subcellularLocation>
    <subcellularLocation>
        <location evidence="1">Endosome membrane</location>
        <topology evidence="1">Peripheral membrane protein</topology>
    </subcellularLocation>
</comment>
<name>A0A4V2K1Z6_9APHY</name>
<dbReference type="GO" id="GO:0010008">
    <property type="term" value="C:endosome membrane"/>
    <property type="evidence" value="ECO:0007669"/>
    <property type="project" value="UniProtKB-SubCell"/>
</dbReference>
<keyword evidence="6" id="KW-0967">Endosome</keyword>
<evidence type="ECO:0000256" key="3">
    <source>
        <dbReference type="ARBA" id="ARBA00007895"/>
    </source>
</evidence>
<feature type="compositionally biased region" description="Low complexity" evidence="9">
    <location>
        <begin position="273"/>
        <end position="286"/>
    </location>
</feature>
<comment type="similarity">
    <text evidence="3">Belongs to the VTA1 family.</text>
</comment>
<dbReference type="AlphaFoldDB" id="A0A4V2K1Z6"/>
<dbReference type="InterPro" id="IPR044538">
    <property type="entry name" value="Vta1-like"/>
</dbReference>
<dbReference type="InterPro" id="IPR039431">
    <property type="entry name" value="Vta1/CALS_N"/>
</dbReference>
<feature type="compositionally biased region" description="Polar residues" evidence="9">
    <location>
        <begin position="312"/>
        <end position="321"/>
    </location>
</feature>
<accession>A0A4V2K1Z6</accession>
<dbReference type="Proteomes" id="UP000292957">
    <property type="component" value="Unassembled WGS sequence"/>
</dbReference>
<dbReference type="PANTHER" id="PTHR46009">
    <property type="entry name" value="VACUOLAR PROTEIN SORTING-ASSOCIATED PROTEIN VTA1 HOMOLOG"/>
    <property type="match status" value="1"/>
</dbReference>
<evidence type="ECO:0000256" key="2">
    <source>
        <dbReference type="ARBA" id="ARBA00004496"/>
    </source>
</evidence>
<evidence type="ECO:0000256" key="5">
    <source>
        <dbReference type="ARBA" id="ARBA00022490"/>
    </source>
</evidence>
<dbReference type="GO" id="GO:0032511">
    <property type="term" value="P:late endosome to vacuole transport via multivesicular body sorting pathway"/>
    <property type="evidence" value="ECO:0007669"/>
    <property type="project" value="InterPro"/>
</dbReference>
<feature type="compositionally biased region" description="Low complexity" evidence="9">
    <location>
        <begin position="384"/>
        <end position="395"/>
    </location>
</feature>
<dbReference type="Pfam" id="PF18097">
    <property type="entry name" value="Vta1_C"/>
    <property type="match status" value="1"/>
</dbReference>
<dbReference type="Pfam" id="PF04652">
    <property type="entry name" value="Vta1"/>
    <property type="match status" value="1"/>
</dbReference>
<evidence type="ECO:0000256" key="6">
    <source>
        <dbReference type="ARBA" id="ARBA00022753"/>
    </source>
</evidence>
<gene>
    <name evidence="10" type="ORF">BD311DRAFT_682687</name>
</gene>
<evidence type="ECO:0000256" key="9">
    <source>
        <dbReference type="SAM" id="MobiDB-lite"/>
    </source>
</evidence>